<evidence type="ECO:0000313" key="2">
    <source>
        <dbReference type="Proteomes" id="UP000192591"/>
    </source>
</evidence>
<evidence type="ECO:0000313" key="1">
    <source>
        <dbReference type="EMBL" id="OQO91935.1"/>
    </source>
</evidence>
<name>A0A1V9A459_SACPI</name>
<evidence type="ECO:0008006" key="3">
    <source>
        <dbReference type="Google" id="ProtNLM"/>
    </source>
</evidence>
<dbReference type="Proteomes" id="UP000192591">
    <property type="component" value="Unassembled WGS sequence"/>
</dbReference>
<dbReference type="AlphaFoldDB" id="A0A1V9A459"/>
<dbReference type="RefSeq" id="WP_081191075.1">
    <property type="nucleotide sequence ID" value="NZ_MWIH01000005.1"/>
</dbReference>
<protein>
    <recommendedName>
        <fullName evidence="3">DUF4440 domain-containing protein</fullName>
    </recommendedName>
</protein>
<keyword evidence="2" id="KW-1185">Reference proteome</keyword>
<organism evidence="1 2">
    <name type="scientific">Saccharomonospora piscinae</name>
    <dbReference type="NCBI Taxonomy" id="687388"/>
    <lineage>
        <taxon>Bacteria</taxon>
        <taxon>Bacillati</taxon>
        <taxon>Actinomycetota</taxon>
        <taxon>Actinomycetes</taxon>
        <taxon>Pseudonocardiales</taxon>
        <taxon>Pseudonocardiaceae</taxon>
        <taxon>Saccharomonospora</taxon>
    </lineage>
</organism>
<comment type="caution">
    <text evidence="1">The sequence shown here is derived from an EMBL/GenBank/DDBJ whole genome shotgun (WGS) entry which is preliminary data.</text>
</comment>
<accession>A0A1V9A459</accession>
<dbReference type="EMBL" id="MWIH01000005">
    <property type="protein sequence ID" value="OQO91935.1"/>
    <property type="molecule type" value="Genomic_DNA"/>
</dbReference>
<dbReference type="SUPFAM" id="SSF54427">
    <property type="entry name" value="NTF2-like"/>
    <property type="match status" value="1"/>
</dbReference>
<dbReference type="InterPro" id="IPR016918">
    <property type="entry name" value="UCP029394"/>
</dbReference>
<dbReference type="PIRSF" id="PIRSF029394">
    <property type="entry name" value="UCP029394"/>
    <property type="match status" value="1"/>
</dbReference>
<gene>
    <name evidence="1" type="ORF">B1813_06525</name>
</gene>
<proteinExistence type="predicted"/>
<sequence>MAQAQGVDAIAAEIAAHHDRLAEWLSDSSDLKALEAFRSAHTADFSLVTVDGEVVPGHAVLDGLASAGGTRPGLRITVSDVTVVDRSVESVLVRFVEQHHVDGSPDAERVVTALLRVDAAGSAGLRWRHVHETRR</sequence>
<dbReference type="InterPro" id="IPR032710">
    <property type="entry name" value="NTF2-like_dom_sf"/>
</dbReference>
<reference evidence="1 2" key="1">
    <citation type="submission" date="2017-02" db="EMBL/GenBank/DDBJ databases">
        <title>Draft genome of Saccharomonospora sp. 154.</title>
        <authorList>
            <person name="Alonso-Carmona G.S."/>
            <person name="De La Haba R."/>
            <person name="Vera-Gargallo B."/>
            <person name="Sandoval-Trujillo A.H."/>
            <person name="Ramirez-Duran N."/>
            <person name="Ventosa A."/>
        </authorList>
    </citation>
    <scope>NUCLEOTIDE SEQUENCE [LARGE SCALE GENOMIC DNA]</scope>
    <source>
        <strain evidence="1 2">LRS4.154</strain>
    </source>
</reference>
<dbReference type="Gene3D" id="3.10.450.50">
    <property type="match status" value="1"/>
</dbReference>